<evidence type="ECO:0000313" key="2">
    <source>
        <dbReference type="Proteomes" id="UP001056120"/>
    </source>
</evidence>
<gene>
    <name evidence="1" type="ORF">L1987_13279</name>
</gene>
<reference evidence="2" key="1">
    <citation type="journal article" date="2022" name="Mol. Ecol. Resour.">
        <title>The genomes of chicory, endive, great burdock and yacon provide insights into Asteraceae palaeo-polyploidization history and plant inulin production.</title>
        <authorList>
            <person name="Fan W."/>
            <person name="Wang S."/>
            <person name="Wang H."/>
            <person name="Wang A."/>
            <person name="Jiang F."/>
            <person name="Liu H."/>
            <person name="Zhao H."/>
            <person name="Xu D."/>
            <person name="Zhang Y."/>
        </authorList>
    </citation>
    <scope>NUCLEOTIDE SEQUENCE [LARGE SCALE GENOMIC DNA]</scope>
    <source>
        <strain evidence="2">cv. Yunnan</strain>
    </source>
</reference>
<proteinExistence type="predicted"/>
<comment type="caution">
    <text evidence="1">The sequence shown here is derived from an EMBL/GenBank/DDBJ whole genome shotgun (WGS) entry which is preliminary data.</text>
</comment>
<reference evidence="1 2" key="2">
    <citation type="journal article" date="2022" name="Mol. Ecol. Resour.">
        <title>The genomes of chicory, endive, great burdock and yacon provide insights into Asteraceae paleo-polyploidization history and plant inulin production.</title>
        <authorList>
            <person name="Fan W."/>
            <person name="Wang S."/>
            <person name="Wang H."/>
            <person name="Wang A."/>
            <person name="Jiang F."/>
            <person name="Liu H."/>
            <person name="Zhao H."/>
            <person name="Xu D."/>
            <person name="Zhang Y."/>
        </authorList>
    </citation>
    <scope>NUCLEOTIDE SEQUENCE [LARGE SCALE GENOMIC DNA]</scope>
    <source>
        <strain evidence="2">cv. Yunnan</strain>
        <tissue evidence="1">Leaves</tissue>
    </source>
</reference>
<keyword evidence="2" id="KW-1185">Reference proteome</keyword>
<name>A0ACB9JG09_9ASTR</name>
<accession>A0ACB9JG09</accession>
<evidence type="ECO:0000313" key="1">
    <source>
        <dbReference type="EMBL" id="KAI3819443.1"/>
    </source>
</evidence>
<organism evidence="1 2">
    <name type="scientific">Smallanthus sonchifolius</name>
    <dbReference type="NCBI Taxonomy" id="185202"/>
    <lineage>
        <taxon>Eukaryota</taxon>
        <taxon>Viridiplantae</taxon>
        <taxon>Streptophyta</taxon>
        <taxon>Embryophyta</taxon>
        <taxon>Tracheophyta</taxon>
        <taxon>Spermatophyta</taxon>
        <taxon>Magnoliopsida</taxon>
        <taxon>eudicotyledons</taxon>
        <taxon>Gunneridae</taxon>
        <taxon>Pentapetalae</taxon>
        <taxon>asterids</taxon>
        <taxon>campanulids</taxon>
        <taxon>Asterales</taxon>
        <taxon>Asteraceae</taxon>
        <taxon>Asteroideae</taxon>
        <taxon>Heliantheae alliance</taxon>
        <taxon>Millerieae</taxon>
        <taxon>Smallanthus</taxon>
    </lineage>
</organism>
<dbReference type="EMBL" id="CM042021">
    <property type="protein sequence ID" value="KAI3819443.1"/>
    <property type="molecule type" value="Genomic_DNA"/>
</dbReference>
<dbReference type="Proteomes" id="UP001056120">
    <property type="component" value="Linkage Group LG04"/>
</dbReference>
<protein>
    <submittedName>
        <fullName evidence="1">Uncharacterized protein</fullName>
    </submittedName>
</protein>
<sequence>MPLTQALWSLWDWPSVIPISKICTPPGMPTNCSGSPAICSDKVNMLGISGDTLYFFSSLSGVLAITKLIKSSGEGVYLSRKLCDSIDRMNSLPGSPGVPWIVPLIAVHRYFLN</sequence>